<sequence>MREELTDYFLNEELSKDNPSSSYNHPLISRSALRFPPTHLVYEICCNDPGVLDPTGYDISCILLLTLSYSPYSTPLLNLEPHKQRVSDTTEI</sequence>
<protein>
    <submittedName>
        <fullName evidence="1">Uncharacterized protein</fullName>
    </submittedName>
</protein>
<dbReference type="Proteomes" id="UP000792457">
    <property type="component" value="Unassembled WGS sequence"/>
</dbReference>
<comment type="caution">
    <text evidence="1">The sequence shown here is derived from an EMBL/GenBank/DDBJ whole genome shotgun (WGS) entry which is preliminary data.</text>
</comment>
<evidence type="ECO:0000313" key="1">
    <source>
        <dbReference type="EMBL" id="KAG8231517.1"/>
    </source>
</evidence>
<dbReference type="EMBL" id="KZ308557">
    <property type="protein sequence ID" value="KAG8231517.1"/>
    <property type="molecule type" value="Genomic_DNA"/>
</dbReference>
<accession>A0A8K0P3A3</accession>
<gene>
    <name evidence="1" type="ORF">J437_LFUL011555</name>
</gene>
<organism evidence="1 2">
    <name type="scientific">Ladona fulva</name>
    <name type="common">Scarce chaser dragonfly</name>
    <name type="synonym">Libellula fulva</name>
    <dbReference type="NCBI Taxonomy" id="123851"/>
    <lineage>
        <taxon>Eukaryota</taxon>
        <taxon>Metazoa</taxon>
        <taxon>Ecdysozoa</taxon>
        <taxon>Arthropoda</taxon>
        <taxon>Hexapoda</taxon>
        <taxon>Insecta</taxon>
        <taxon>Pterygota</taxon>
        <taxon>Palaeoptera</taxon>
        <taxon>Odonata</taxon>
        <taxon>Epiprocta</taxon>
        <taxon>Anisoptera</taxon>
        <taxon>Libelluloidea</taxon>
        <taxon>Libellulidae</taxon>
        <taxon>Ladona</taxon>
    </lineage>
</organism>
<keyword evidence="2" id="KW-1185">Reference proteome</keyword>
<dbReference type="AlphaFoldDB" id="A0A8K0P3A3"/>
<reference evidence="1" key="1">
    <citation type="submission" date="2013-04" db="EMBL/GenBank/DDBJ databases">
        <authorList>
            <person name="Qu J."/>
            <person name="Murali S.C."/>
            <person name="Bandaranaike D."/>
            <person name="Bellair M."/>
            <person name="Blankenburg K."/>
            <person name="Chao H."/>
            <person name="Dinh H."/>
            <person name="Doddapaneni H."/>
            <person name="Downs B."/>
            <person name="Dugan-Rocha S."/>
            <person name="Elkadiri S."/>
            <person name="Gnanaolivu R.D."/>
            <person name="Hernandez B."/>
            <person name="Javaid M."/>
            <person name="Jayaseelan J.C."/>
            <person name="Lee S."/>
            <person name="Li M."/>
            <person name="Ming W."/>
            <person name="Munidasa M."/>
            <person name="Muniz J."/>
            <person name="Nguyen L."/>
            <person name="Ongeri F."/>
            <person name="Osuji N."/>
            <person name="Pu L.-L."/>
            <person name="Puazo M."/>
            <person name="Qu C."/>
            <person name="Quiroz J."/>
            <person name="Raj R."/>
            <person name="Weissenberger G."/>
            <person name="Xin Y."/>
            <person name="Zou X."/>
            <person name="Han Y."/>
            <person name="Richards S."/>
            <person name="Worley K."/>
            <person name="Muzny D."/>
            <person name="Gibbs R."/>
        </authorList>
    </citation>
    <scope>NUCLEOTIDE SEQUENCE</scope>
    <source>
        <strain evidence="1">Sampled in the wild</strain>
    </source>
</reference>
<reference evidence="1" key="2">
    <citation type="submission" date="2017-10" db="EMBL/GenBank/DDBJ databases">
        <title>Ladona fulva Genome sequencing and assembly.</title>
        <authorList>
            <person name="Murali S."/>
            <person name="Richards S."/>
            <person name="Bandaranaike D."/>
            <person name="Bellair M."/>
            <person name="Blankenburg K."/>
            <person name="Chao H."/>
            <person name="Dinh H."/>
            <person name="Doddapaneni H."/>
            <person name="Dugan-Rocha S."/>
            <person name="Elkadiri S."/>
            <person name="Gnanaolivu R."/>
            <person name="Hernandez B."/>
            <person name="Skinner E."/>
            <person name="Javaid M."/>
            <person name="Lee S."/>
            <person name="Li M."/>
            <person name="Ming W."/>
            <person name="Munidasa M."/>
            <person name="Muniz J."/>
            <person name="Nguyen L."/>
            <person name="Hughes D."/>
            <person name="Osuji N."/>
            <person name="Pu L.-L."/>
            <person name="Puazo M."/>
            <person name="Qu C."/>
            <person name="Quiroz J."/>
            <person name="Raj R."/>
            <person name="Weissenberger G."/>
            <person name="Xin Y."/>
            <person name="Zou X."/>
            <person name="Han Y."/>
            <person name="Worley K."/>
            <person name="Muzny D."/>
            <person name="Gibbs R."/>
        </authorList>
    </citation>
    <scope>NUCLEOTIDE SEQUENCE</scope>
    <source>
        <strain evidence="1">Sampled in the wild</strain>
    </source>
</reference>
<evidence type="ECO:0000313" key="2">
    <source>
        <dbReference type="Proteomes" id="UP000792457"/>
    </source>
</evidence>
<proteinExistence type="predicted"/>
<name>A0A8K0P3A3_LADFU</name>